<keyword evidence="3" id="KW-1185">Reference proteome</keyword>
<evidence type="ECO:0000259" key="1">
    <source>
        <dbReference type="Pfam" id="PF22936"/>
    </source>
</evidence>
<evidence type="ECO:0000313" key="3">
    <source>
        <dbReference type="Proteomes" id="UP000030687"/>
    </source>
</evidence>
<dbReference type="AlphaFoldDB" id="V4WEH5"/>
<dbReference type="KEGG" id="cic:CICLE_v10010735mg"/>
<accession>V4WEH5</accession>
<dbReference type="eggNOG" id="ENOG502RRJC">
    <property type="taxonomic scope" value="Eukaryota"/>
</dbReference>
<dbReference type="OMA" id="ERSTYLW"/>
<gene>
    <name evidence="2" type="ORF">CICLE_v10010735mg</name>
</gene>
<proteinExistence type="predicted"/>
<evidence type="ECO:0000313" key="2">
    <source>
        <dbReference type="EMBL" id="ESR64949.1"/>
    </source>
</evidence>
<protein>
    <recommendedName>
        <fullName evidence="1">Retrovirus-related Pol polyprotein from transposon TNT 1-94-like beta-barrel domain-containing protein</fullName>
    </recommendedName>
</protein>
<organism evidence="2 3">
    <name type="scientific">Citrus clementina</name>
    <name type="common">Clementine</name>
    <name type="synonym">Citrus deliciosa x Citrus sinensis</name>
    <dbReference type="NCBI Taxonomy" id="85681"/>
    <lineage>
        <taxon>Eukaryota</taxon>
        <taxon>Viridiplantae</taxon>
        <taxon>Streptophyta</taxon>
        <taxon>Embryophyta</taxon>
        <taxon>Tracheophyta</taxon>
        <taxon>Spermatophyta</taxon>
        <taxon>Magnoliopsida</taxon>
        <taxon>eudicotyledons</taxon>
        <taxon>Gunneridae</taxon>
        <taxon>Pentapetalae</taxon>
        <taxon>rosids</taxon>
        <taxon>malvids</taxon>
        <taxon>Sapindales</taxon>
        <taxon>Rutaceae</taxon>
        <taxon>Aurantioideae</taxon>
        <taxon>Citrus</taxon>
    </lineage>
</organism>
<dbReference type="Gramene" id="ESR64949">
    <property type="protein sequence ID" value="ESR64949"/>
    <property type="gene ID" value="CICLE_v10010735mg"/>
</dbReference>
<sequence length="128" mass="14588">MQKFLTIQTINPNEKFIFMENQVKAPIKDIGTYRLILYAGHHLDLFQTLYISSIFCNLISLSKLDSVGYAFTFGNKCFSLLKHNSTIFSGILSDGLYKLNLENIFVESLLTLHHNFGTKRGLMNESST</sequence>
<dbReference type="InParanoid" id="V4WEH5"/>
<dbReference type="InterPro" id="IPR054722">
    <property type="entry name" value="PolX-like_BBD"/>
</dbReference>
<name>V4WEH5_CITCL</name>
<reference evidence="2 3" key="1">
    <citation type="submission" date="2013-10" db="EMBL/GenBank/DDBJ databases">
        <authorList>
            <consortium name="International Citrus Genome Consortium"/>
            <person name="Jenkins J."/>
            <person name="Schmutz J."/>
            <person name="Prochnik S."/>
            <person name="Rokhsar D."/>
            <person name="Gmitter F."/>
            <person name="Ollitrault P."/>
            <person name="Machado M."/>
            <person name="Talon M."/>
            <person name="Wincker P."/>
            <person name="Jaillon O."/>
            <person name="Morgante M."/>
        </authorList>
    </citation>
    <scope>NUCLEOTIDE SEQUENCE</scope>
    <source>
        <strain evidence="3">cv. Clemenules</strain>
    </source>
</reference>
<dbReference type="EMBL" id="KI535697">
    <property type="protein sequence ID" value="ESR64949.1"/>
    <property type="molecule type" value="Genomic_DNA"/>
</dbReference>
<dbReference type="Proteomes" id="UP000030687">
    <property type="component" value="Unassembled WGS sequence"/>
</dbReference>
<feature type="domain" description="Retrovirus-related Pol polyprotein from transposon TNT 1-94-like beta-barrel" evidence="1">
    <location>
        <begin position="4"/>
        <end position="69"/>
    </location>
</feature>
<dbReference type="Pfam" id="PF22936">
    <property type="entry name" value="Pol_BBD"/>
    <property type="match status" value="1"/>
</dbReference>